<evidence type="ECO:0000313" key="4">
    <source>
        <dbReference type="Proteomes" id="UP000245119"/>
    </source>
</evidence>
<dbReference type="InterPro" id="IPR026698">
    <property type="entry name" value="UPF_C3orf38"/>
</dbReference>
<feature type="region of interest" description="Disordered" evidence="1">
    <location>
        <begin position="167"/>
        <end position="217"/>
    </location>
</feature>
<evidence type="ECO:0000256" key="1">
    <source>
        <dbReference type="SAM" id="MobiDB-lite"/>
    </source>
</evidence>
<feature type="compositionally biased region" description="Polar residues" evidence="1">
    <location>
        <begin position="122"/>
        <end position="147"/>
    </location>
</feature>
<dbReference type="Proteomes" id="UP000245119">
    <property type="component" value="Linkage Group LG13"/>
</dbReference>
<proteinExistence type="predicted"/>
<sequence length="508" mass="55796">MSAPASQRSTSGTASASYTFLETPTSQRSTSGTATDSYTFLETPTSQRSTSGTATDSYTFLATPTSQRSTSGTASASYTFLATPTSQRSTSGTASASYTFLETPTSQRSTSGTASASYTFLETPTSQRSTSGTATASNQTLQQTPERSSIYEDTKTTRTLKPIASHTRLASPASQRSTSGTTTTFNTHLATSTSRRSASETATVSTQPLQDTYPRRPFYEDRKNDRIAKRPASMTATVSITATISNQPLQETSPKISCYEYLQNQRIPKVTVSNTTCLATSDLQRQVSQTASVYNQRLQETSIRNFNEDHKSLVVSQCQPNPFKKGLGDFHKKTENEVMGESFVIWFYKLLNAENPAMNAVDEVDKFGPQHFWDNCTLRVVSRTESFSDETFTGSLLVSQRLKALVREEHLLFNPNVSKEGVHTVKSPFGIVMVMVCGTIHQHNTCLGSFEQAFGLVRESFQSNKWKIQVTHLHVESFHVTAVPKLRNSVEQDLLAIASEHALCLSRG</sequence>
<comment type="caution">
    <text evidence="3">The sequence shown here is derived from an EMBL/GenBank/DDBJ whole genome shotgun (WGS) entry which is preliminary data.</text>
</comment>
<dbReference type="PANTHER" id="PTHR21084">
    <property type="entry name" value="DENSE INCISORS"/>
    <property type="match status" value="1"/>
</dbReference>
<reference evidence="3 4" key="1">
    <citation type="submission" date="2018-04" db="EMBL/GenBank/DDBJ databases">
        <title>The genome of golden apple snail Pomacea canaliculata provides insight into stress tolerance and invasive adaptation.</title>
        <authorList>
            <person name="Liu C."/>
            <person name="Liu B."/>
            <person name="Ren Y."/>
            <person name="Zhang Y."/>
            <person name="Wang H."/>
            <person name="Li S."/>
            <person name="Jiang F."/>
            <person name="Yin L."/>
            <person name="Zhang G."/>
            <person name="Qian W."/>
            <person name="Fan W."/>
        </authorList>
    </citation>
    <scope>NUCLEOTIDE SEQUENCE [LARGE SCALE GENOMIC DNA]</scope>
    <source>
        <strain evidence="3">SZHN2017</strain>
        <tissue evidence="3">Muscle</tissue>
    </source>
</reference>
<feature type="compositionally biased region" description="Low complexity" evidence="1">
    <location>
        <begin position="178"/>
        <end position="206"/>
    </location>
</feature>
<dbReference type="Pfam" id="PF15008">
    <property type="entry name" value="DUF4518"/>
    <property type="match status" value="1"/>
</dbReference>
<evidence type="ECO:0000259" key="2">
    <source>
        <dbReference type="PROSITE" id="PS50177"/>
    </source>
</evidence>
<feature type="region of interest" description="Disordered" evidence="1">
    <location>
        <begin position="122"/>
        <end position="151"/>
    </location>
</feature>
<dbReference type="InterPro" id="IPR018222">
    <property type="entry name" value="Nuclear_transport_factor_2_euk"/>
</dbReference>
<organism evidence="3 4">
    <name type="scientific">Pomacea canaliculata</name>
    <name type="common">Golden apple snail</name>
    <dbReference type="NCBI Taxonomy" id="400727"/>
    <lineage>
        <taxon>Eukaryota</taxon>
        <taxon>Metazoa</taxon>
        <taxon>Spiralia</taxon>
        <taxon>Lophotrochozoa</taxon>
        <taxon>Mollusca</taxon>
        <taxon>Gastropoda</taxon>
        <taxon>Caenogastropoda</taxon>
        <taxon>Architaenioglossa</taxon>
        <taxon>Ampullarioidea</taxon>
        <taxon>Ampullariidae</taxon>
        <taxon>Pomacea</taxon>
    </lineage>
</organism>
<feature type="region of interest" description="Disordered" evidence="1">
    <location>
        <begin position="1"/>
        <end position="56"/>
    </location>
</feature>
<keyword evidence="4" id="KW-1185">Reference proteome</keyword>
<accession>A0A2T7NDN8</accession>
<protein>
    <recommendedName>
        <fullName evidence="2">NTF2 domain-containing protein</fullName>
    </recommendedName>
</protein>
<evidence type="ECO:0000313" key="3">
    <source>
        <dbReference type="EMBL" id="PVD19279.1"/>
    </source>
</evidence>
<gene>
    <name evidence="3" type="ORF">C0Q70_19765</name>
</gene>
<dbReference type="PROSITE" id="PS50177">
    <property type="entry name" value="NTF2_DOMAIN"/>
    <property type="match status" value="1"/>
</dbReference>
<dbReference type="AlphaFoldDB" id="A0A2T7NDN8"/>
<feature type="domain" description="NTF2" evidence="2">
    <location>
        <begin position="339"/>
        <end position="475"/>
    </location>
</feature>
<name>A0A2T7NDN8_POMCA</name>
<dbReference type="PANTHER" id="PTHR21084:SF1">
    <property type="entry name" value="DENSE INCISORS"/>
    <property type="match status" value="1"/>
</dbReference>
<dbReference type="EMBL" id="PZQS01000013">
    <property type="protein sequence ID" value="PVD19279.1"/>
    <property type="molecule type" value="Genomic_DNA"/>
</dbReference>